<organism evidence="1 2">
    <name type="scientific">Tessaracoccus bendigoensis DSM 12906</name>
    <dbReference type="NCBI Taxonomy" id="1123357"/>
    <lineage>
        <taxon>Bacteria</taxon>
        <taxon>Bacillati</taxon>
        <taxon>Actinomycetota</taxon>
        <taxon>Actinomycetes</taxon>
        <taxon>Propionibacteriales</taxon>
        <taxon>Propionibacteriaceae</taxon>
        <taxon>Tessaracoccus</taxon>
    </lineage>
</organism>
<protein>
    <submittedName>
        <fullName evidence="1">Tetratricopeptide repeat-containing protein</fullName>
    </submittedName>
</protein>
<evidence type="ECO:0000313" key="1">
    <source>
        <dbReference type="EMBL" id="SHJ64053.1"/>
    </source>
</evidence>
<proteinExistence type="predicted"/>
<dbReference type="STRING" id="1123357.SAMN02745244_02940"/>
<sequence length="226" mass="24973">YSELGKRAEALPPTQESVTIYQGLAEQNPAFLPDLAMSLNNLGNRYSQVGRDPQEAWREAVSDSDGKSRALLQFFRLRYAEAGHVEAPGWLIDALRQADDPGIVAALHAEGRRHRLAGPDKFDLCWTEVTGKATPGWLALDPALVESAEAWRSTPTYHTERDHLLAHPELLPPESEPAVAEALLGLDDQEVNRYRTLLQLARERGVAEAYAAFLSTLSEPAPQEEP</sequence>
<dbReference type="Gene3D" id="1.25.40.10">
    <property type="entry name" value="Tetratricopeptide repeat domain"/>
    <property type="match status" value="1"/>
</dbReference>
<evidence type="ECO:0000313" key="2">
    <source>
        <dbReference type="Proteomes" id="UP000184512"/>
    </source>
</evidence>
<gene>
    <name evidence="1" type="ORF">SAMN02745244_02940</name>
</gene>
<dbReference type="Proteomes" id="UP000184512">
    <property type="component" value="Unassembled WGS sequence"/>
</dbReference>
<reference evidence="1 2" key="1">
    <citation type="submission" date="2016-11" db="EMBL/GenBank/DDBJ databases">
        <authorList>
            <person name="Jaros S."/>
            <person name="Januszkiewicz K."/>
            <person name="Wedrychowicz H."/>
        </authorList>
    </citation>
    <scope>NUCLEOTIDE SEQUENCE [LARGE SCALE GENOMIC DNA]</scope>
    <source>
        <strain evidence="1 2">DSM 12906</strain>
    </source>
</reference>
<dbReference type="AlphaFoldDB" id="A0A1M6KYG4"/>
<dbReference type="OrthoDB" id="4571976at2"/>
<dbReference type="RefSeq" id="WP_139280291.1">
    <property type="nucleotide sequence ID" value="NZ_FQZG01000065.1"/>
</dbReference>
<keyword evidence="2" id="KW-1185">Reference proteome</keyword>
<dbReference type="InterPro" id="IPR011990">
    <property type="entry name" value="TPR-like_helical_dom_sf"/>
</dbReference>
<accession>A0A1M6KYG4</accession>
<name>A0A1M6KYG4_9ACTN</name>
<feature type="non-terminal residue" evidence="1">
    <location>
        <position position="1"/>
    </location>
</feature>
<dbReference type="EMBL" id="FQZG01000065">
    <property type="protein sequence ID" value="SHJ64053.1"/>
    <property type="molecule type" value="Genomic_DNA"/>
</dbReference>